<dbReference type="Proteomes" id="UP000023152">
    <property type="component" value="Unassembled WGS sequence"/>
</dbReference>
<dbReference type="OrthoDB" id="377083at2759"/>
<feature type="transmembrane region" description="Helical" evidence="10">
    <location>
        <begin position="276"/>
        <end position="294"/>
    </location>
</feature>
<feature type="transmembrane region" description="Helical" evidence="10">
    <location>
        <begin position="212"/>
        <end position="232"/>
    </location>
</feature>
<dbReference type="EMBL" id="ASPP01015791">
    <property type="protein sequence ID" value="ETO17898.1"/>
    <property type="molecule type" value="Genomic_DNA"/>
</dbReference>
<evidence type="ECO:0000256" key="6">
    <source>
        <dbReference type="ARBA" id="ARBA00022777"/>
    </source>
</evidence>
<evidence type="ECO:0000256" key="7">
    <source>
        <dbReference type="ARBA" id="ARBA00022824"/>
    </source>
</evidence>
<dbReference type="GO" id="GO:0004168">
    <property type="term" value="F:dolichol kinase activity"/>
    <property type="evidence" value="ECO:0007669"/>
    <property type="project" value="UniProtKB-EC"/>
</dbReference>
<keyword evidence="7" id="KW-0256">Endoplasmic reticulum</keyword>
<dbReference type="GO" id="GO:0043048">
    <property type="term" value="P:dolichyl monophosphate biosynthetic process"/>
    <property type="evidence" value="ECO:0007669"/>
    <property type="project" value="TreeGrafter"/>
</dbReference>
<dbReference type="PANTHER" id="PTHR13205">
    <property type="entry name" value="TRANSMEMBRANE PROTEIN 15-RELATED"/>
    <property type="match status" value="1"/>
</dbReference>
<dbReference type="GO" id="GO:0005789">
    <property type="term" value="C:endoplasmic reticulum membrane"/>
    <property type="evidence" value="ECO:0007669"/>
    <property type="project" value="UniProtKB-SubCell"/>
</dbReference>
<feature type="transmembrane region" description="Helical" evidence="10">
    <location>
        <begin position="188"/>
        <end position="205"/>
    </location>
</feature>
<keyword evidence="4" id="KW-0808">Transferase</keyword>
<comment type="caution">
    <text evidence="11">The sequence shown here is derived from an EMBL/GenBank/DDBJ whole genome shotgun (WGS) entry which is preliminary data.</text>
</comment>
<name>X6MV99_RETFI</name>
<accession>X6MV99</accession>
<feature type="transmembrane region" description="Helical" evidence="10">
    <location>
        <begin position="41"/>
        <end position="59"/>
    </location>
</feature>
<gene>
    <name evidence="11" type="ORF">RFI_19407</name>
</gene>
<evidence type="ECO:0000256" key="1">
    <source>
        <dbReference type="ARBA" id="ARBA00004477"/>
    </source>
</evidence>
<keyword evidence="8 10" id="KW-1133">Transmembrane helix</keyword>
<evidence type="ECO:0000256" key="5">
    <source>
        <dbReference type="ARBA" id="ARBA00022692"/>
    </source>
</evidence>
<feature type="transmembrane region" description="Helical" evidence="10">
    <location>
        <begin position="475"/>
        <end position="493"/>
    </location>
</feature>
<evidence type="ECO:0000256" key="9">
    <source>
        <dbReference type="ARBA" id="ARBA00023136"/>
    </source>
</evidence>
<comment type="subcellular location">
    <subcellularLocation>
        <location evidence="1">Endoplasmic reticulum membrane</location>
        <topology evidence="1">Multi-pass membrane protein</topology>
    </subcellularLocation>
</comment>
<evidence type="ECO:0000256" key="3">
    <source>
        <dbReference type="ARBA" id="ARBA00012132"/>
    </source>
</evidence>
<protein>
    <recommendedName>
        <fullName evidence="3">dolichol kinase</fullName>
        <ecNumber evidence="3">2.7.1.108</ecNumber>
    </recommendedName>
</protein>
<feature type="transmembrane region" description="Helical" evidence="10">
    <location>
        <begin position="123"/>
        <end position="139"/>
    </location>
</feature>
<evidence type="ECO:0000313" key="11">
    <source>
        <dbReference type="EMBL" id="ETO17898.1"/>
    </source>
</evidence>
<dbReference type="InterPro" id="IPR032974">
    <property type="entry name" value="Polypren_kinase"/>
</dbReference>
<reference evidence="11 12" key="1">
    <citation type="journal article" date="2013" name="Curr. Biol.">
        <title>The Genome of the Foraminiferan Reticulomyxa filosa.</title>
        <authorList>
            <person name="Glockner G."/>
            <person name="Hulsmann N."/>
            <person name="Schleicher M."/>
            <person name="Noegel A.A."/>
            <person name="Eichinger L."/>
            <person name="Gallinger C."/>
            <person name="Pawlowski J."/>
            <person name="Sierra R."/>
            <person name="Euteneuer U."/>
            <person name="Pillet L."/>
            <person name="Moustafa A."/>
            <person name="Platzer M."/>
            <person name="Groth M."/>
            <person name="Szafranski K."/>
            <person name="Schliwa M."/>
        </authorList>
    </citation>
    <scope>NUCLEOTIDE SEQUENCE [LARGE SCALE GENOMIC DNA]</scope>
</reference>
<dbReference type="PANTHER" id="PTHR13205:SF15">
    <property type="entry name" value="DOLICHOL KINASE"/>
    <property type="match status" value="1"/>
</dbReference>
<comment type="similarity">
    <text evidence="2">Belongs to the polyprenol kinase family.</text>
</comment>
<evidence type="ECO:0000256" key="8">
    <source>
        <dbReference type="ARBA" id="ARBA00022989"/>
    </source>
</evidence>
<evidence type="ECO:0000256" key="2">
    <source>
        <dbReference type="ARBA" id="ARBA00010794"/>
    </source>
</evidence>
<feature type="transmembrane region" description="Helical" evidence="10">
    <location>
        <begin position="314"/>
        <end position="333"/>
    </location>
</feature>
<keyword evidence="6" id="KW-0418">Kinase</keyword>
<evidence type="ECO:0000313" key="12">
    <source>
        <dbReference type="Proteomes" id="UP000023152"/>
    </source>
</evidence>
<dbReference type="EC" id="2.7.1.108" evidence="3"/>
<dbReference type="AlphaFoldDB" id="X6MV99"/>
<feature type="transmembrane region" description="Helical" evidence="10">
    <location>
        <begin position="93"/>
        <end position="111"/>
    </location>
</feature>
<keyword evidence="12" id="KW-1185">Reference proteome</keyword>
<organism evidence="11 12">
    <name type="scientific">Reticulomyxa filosa</name>
    <dbReference type="NCBI Taxonomy" id="46433"/>
    <lineage>
        <taxon>Eukaryota</taxon>
        <taxon>Sar</taxon>
        <taxon>Rhizaria</taxon>
        <taxon>Retaria</taxon>
        <taxon>Foraminifera</taxon>
        <taxon>Monothalamids</taxon>
        <taxon>Reticulomyxidae</taxon>
        <taxon>Reticulomyxa</taxon>
    </lineage>
</organism>
<proteinExistence type="inferred from homology"/>
<sequence>MKLYYMCLLALTYYSDSVSWKQQQQQQRQNNSMYRHMRQECSMLGVCIIPLLTVTMYPATIHKQLLLWSCCSLIMYFLNVQQWLAIDKYRKILSANYYKFLCVVYTYLWIWCRQRSELGSSNVLWNLCFYMLIFELLLISFPNTFTYSDHCVLSQMICMMIFICRSQLQSTVPWDFTNREYIYRQHSVVIWVITWYLSCVVIPLSNTRGYMFCTFIIGNILGGYLFGSMTWVMQWIGSFFVDVLWAHVYVLLYWVLILVIGFLAMKRVTTQHKLIIIRKYFHIWCLFLFLPWMSPIGTNANANVNANANHNNQHFTEFLSLAFICACGIFIIFESIRLNDLCHLQLSCAIEQYMKGFTDEKDGGVLILTHVWLLIGCAIPLWLTLLKGITPLIFGQVFYFVYITVGLVVLGMGDSAAAIYGTKYGVHKWFQGTNKSVEGTLAAIFSCGAFYAFLYFLFSPFLLQSHGYTVVSMPKVITALIKTLITTFVLEGLTKQIDNLYLPLFACLCLDLSISDRLAY</sequence>
<feature type="transmembrane region" description="Helical" evidence="10">
    <location>
        <begin position="397"/>
        <end position="420"/>
    </location>
</feature>
<evidence type="ECO:0000256" key="10">
    <source>
        <dbReference type="SAM" id="Phobius"/>
    </source>
</evidence>
<feature type="transmembrane region" description="Helical" evidence="10">
    <location>
        <begin position="441"/>
        <end position="463"/>
    </location>
</feature>
<keyword evidence="5 10" id="KW-0812">Transmembrane</keyword>
<keyword evidence="9 10" id="KW-0472">Membrane</keyword>
<evidence type="ECO:0000256" key="4">
    <source>
        <dbReference type="ARBA" id="ARBA00022679"/>
    </source>
</evidence>
<feature type="transmembrane region" description="Helical" evidence="10">
    <location>
        <begin position="364"/>
        <end position="385"/>
    </location>
</feature>
<feature type="transmembrane region" description="Helical" evidence="10">
    <location>
        <begin position="244"/>
        <end position="264"/>
    </location>
</feature>